<keyword evidence="8" id="KW-0443">Lipid metabolism</keyword>
<evidence type="ECO:0000259" key="18">
    <source>
        <dbReference type="PROSITE" id="PS50975"/>
    </source>
</evidence>
<evidence type="ECO:0000313" key="22">
    <source>
        <dbReference type="EMBL" id="CAD5223078.1"/>
    </source>
</evidence>
<evidence type="ECO:0000259" key="17">
    <source>
        <dbReference type="PROSITE" id="PS50968"/>
    </source>
</evidence>
<protein>
    <submittedName>
        <fullName evidence="22">(pine wood nematode) hypothetical protein</fullName>
    </submittedName>
</protein>
<dbReference type="SUPFAM" id="SSF51230">
    <property type="entry name" value="Single hybrid motif"/>
    <property type="match status" value="1"/>
</dbReference>
<dbReference type="Gene3D" id="3.90.1770.10">
    <property type="entry name" value="PreATP-grasp domain"/>
    <property type="match status" value="1"/>
</dbReference>
<keyword evidence="6" id="KW-0276">Fatty acid metabolism</keyword>
<keyword evidence="15" id="KW-0175">Coiled coil</keyword>
<dbReference type="UniPathway" id="UPA00655">
    <property type="reaction ID" value="UER00711"/>
</dbReference>
<feature type="compositionally biased region" description="Basic residues" evidence="16">
    <location>
        <begin position="112"/>
        <end position="126"/>
    </location>
</feature>
<keyword evidence="23" id="KW-1185">Reference proteome</keyword>
<dbReference type="InterPro" id="IPR016185">
    <property type="entry name" value="PreATP-grasp_dom_sf"/>
</dbReference>
<feature type="domain" description="ATP-grasp" evidence="18">
    <location>
        <begin position="430"/>
        <end position="636"/>
    </location>
</feature>
<reference evidence="22" key="1">
    <citation type="submission" date="2020-09" db="EMBL/GenBank/DDBJ databases">
        <authorList>
            <person name="Kikuchi T."/>
        </authorList>
    </citation>
    <scope>NUCLEOTIDE SEQUENCE</scope>
    <source>
        <strain evidence="22">Ka4C1</strain>
    </source>
</reference>
<dbReference type="EMBL" id="CAJFCV020000003">
    <property type="protein sequence ID" value="CAG9111651.1"/>
    <property type="molecule type" value="Genomic_DNA"/>
</dbReference>
<dbReference type="InterPro" id="IPR029045">
    <property type="entry name" value="ClpP/crotonase-like_dom_sf"/>
</dbReference>
<evidence type="ECO:0000259" key="19">
    <source>
        <dbReference type="PROSITE" id="PS50979"/>
    </source>
</evidence>
<feature type="domain" description="CoA carboxyltransferase N-terminal" evidence="20">
    <location>
        <begin position="1707"/>
        <end position="2029"/>
    </location>
</feature>
<evidence type="ECO:0000256" key="6">
    <source>
        <dbReference type="ARBA" id="ARBA00022832"/>
    </source>
</evidence>
<evidence type="ECO:0000259" key="20">
    <source>
        <dbReference type="PROSITE" id="PS50980"/>
    </source>
</evidence>
<dbReference type="GO" id="GO:0003989">
    <property type="term" value="F:acetyl-CoA carboxylase activity"/>
    <property type="evidence" value="ECO:0007669"/>
    <property type="project" value="UniProtKB-EC"/>
</dbReference>
<dbReference type="SUPFAM" id="SSF51246">
    <property type="entry name" value="Rudiment single hybrid motif"/>
    <property type="match status" value="1"/>
</dbReference>
<comment type="caution">
    <text evidence="22">The sequence shown here is derived from an EMBL/GenBank/DDBJ whole genome shotgun (WGS) entry which is preliminary data.</text>
</comment>
<comment type="cofactor">
    <cofactor evidence="1">
        <name>biotin</name>
        <dbReference type="ChEBI" id="CHEBI:57586"/>
    </cofactor>
</comment>
<dbReference type="Pfam" id="PF08326">
    <property type="entry name" value="ACC_central"/>
    <property type="match status" value="1"/>
</dbReference>
<dbReference type="Pfam" id="PF02786">
    <property type="entry name" value="CPSase_L_D2"/>
    <property type="match status" value="1"/>
</dbReference>
<comment type="catalytic activity">
    <reaction evidence="12">
        <text>hydrogencarbonate + acetyl-CoA + ATP = malonyl-CoA + ADP + phosphate + H(+)</text>
        <dbReference type="Rhea" id="RHEA:11308"/>
        <dbReference type="ChEBI" id="CHEBI:15378"/>
        <dbReference type="ChEBI" id="CHEBI:17544"/>
        <dbReference type="ChEBI" id="CHEBI:30616"/>
        <dbReference type="ChEBI" id="CHEBI:43474"/>
        <dbReference type="ChEBI" id="CHEBI:57288"/>
        <dbReference type="ChEBI" id="CHEBI:57384"/>
        <dbReference type="ChEBI" id="CHEBI:456216"/>
        <dbReference type="EC" id="6.4.1.2"/>
    </reaction>
</comment>
<sequence length="2440" mass="277323">MANFLAVPVPTMGRRRHRAVSENVLGTELYKEREEENVLRSSWEVAKTHFGHVKVTPAPSRVKIDDDRPRERVFYVLARPSKSLLTRRPMLELHDNSPLRECDEEESEERAPKKKRKKRNRKKRKHTPETTHPTLSMMSNIKSAAKNPTKKVDEAPKKVQEDSREHQQPTVRSDLSLETLSGSQNASTSMSGDGQPEKDRYSVRKGTIEHDLVAWVTVDQIGLVRQLKGVAPPVAEMTGPTTSKMQTFRISKTENSQLDQQSQTYATIEDYIRDTVLDLEKARPIKKILVATNGIAAVKCLVSIRKRMMNLFKNDRIIKMVCMTTDQEIDSQAEYLKYADHIAIAPAGANTNNYANVDEIISQAVLNNVDAVWAGWGHASENPRLPEELAKHNIVFIGPPADAMFALGDKIASTIIAQTVQIPTIEWSGSGLVVNDPEDAPQGATVNIPSELYKQACVYNVEEGLKCLREKNITYPIMIKASEGGGGKGIRKCNNDEEFRINFRRVQTEVPGSPIFLMKCLMNARHIEVQLIADQYGQVVPFFTRDCSIQRRCQKIIEEAPAGIAPKEVLRQMQQDAVNLAKKVGYVSAGTVEYMYLPETKKYYFLELNPRLQVEHPCTEMISNINIPAIQLQVAMGLPLHRIDEIRLFFGMDRYGKSALPDDQIRTDVNICVIAARITSEDPSDQFKPASGTVMNLQFQSNQNVWGYFSVSATGKVHEYADSQFGHLFAKGSTRHEAIAAMTCALKELRVRSTFPSQINYLVDLLNDEEFQRNDFHTGWLDTRIQNNIQSVPELPVNVTLAVGATVIGHAKIAEVFSKFQSAIERGQILPTSELTETFELELVHNNVKYSVLVNRYGPINFLVKLNNSEICTEVRELGHESLLVTYSDQSYTCHLEEEIERYKVNIGRSLTIFEKENDPSVLRSRNAGRLLQYLVKDGEMVEKGETYAEMESMKMVINLEVKKAGGRLVHVARPGQALFPGTLIARLDDQGDMTSARPEEFEDDFDEWNQAEERKQLGKVRLNVKFEQLMQACKDVLDGYAVPESLFEQRKKALVDELFAILEDQSLPYTLFKVMLNVVETRINKIGTYNKIKELIAKENIEFPAQELAEEMESYMATLEPSAAAVDQQYFDPLLNICDKFRSGLKGHKRLVVEELLNAYHQTETHFQEVSYDKGVNNIKSIESNPQAVVRKVYSHTRIRAKNELLKEIIRRLDNAMIMDLQKPLKKAANLFNKENEPLALFIRETLNKIHQNRDYGQIYAAVSRRSSEKSLQDLINKPNKDSVKILDEFMTKASENQLVLHEFFFTSNKQTNSYAIRMFIRNTFYINDKDIKEIPIDIKQNTAVFKFELSEDTPLFEHHHATNKRAVYFLSVLPELDLLKSEQLLNILKKNVEPQAQNTFLFVALPTGQNGYAQFAKYAEKELRRRAKELRNEVAERLRSHGSVDLMISRAGSPPLYTHYDFSSNEKLEIFRLPEEIVDISVENSPYLLFKHNVGRISRIFVRYLLRDVKAVVKPEKYSNQRRLDLLQEKLVDVIDGACGELRVQVAANTTSKRDKNRVYFDCHHLMITLEYDSRLDTTEGFWRAAEGALHQCEQYLIRNRITEVEIVYQDTSGLASTKRSPGSVRVIYSNETGTISDVGVYRVVGNELVSIREGFARFSGQDAYAKHREIERVKVQEKRYQAREQNTTYVYDFPVVIARAVLDLWKRYEVTDPVSYQKVFNKLRGDLQMAIKNGDSRPVAIAHELVLDEEEGEIVVLDDKRMLERSTNGTNERGMIAWVFELHTPDSPEGKKIVVISNDITHQHGSFSMAEHRLYQKAGEFSRAQKLPRLYIASNSGARIGYAEGVRAKINVGFVDETKPEEGCSYLYIKQEDVTPEILSQFEYTRLGNGDYRINHVIGKERDIGVENLVGSGLIAGESSRAYEEIPTYCLVTGRAVGIGAYVARLLHRVVQVDNSHLILTGNNALNSLLGRHIYTSNGQLGGPQIMYKNGVSNVVVQSDLEGVREVLRQMSYLTSQIEQDDGERDVESSPRKGPYDVRQVLDCPEGGLFDHGSFEETVGGWARTIVCGRARLRGLAVGVVCTETNTVELEIPADPAAADSQSRVVHQAGQVWYPDSAHKTSDLINDFNREHLPLIILANIRGFSGGQKDMYEMVLKFGAQIVDALQQYTQPVIVYIPPYGELRGGAWAVLDTKINPTCITMLADPLARGGVLEPSGIVEIKFRQPQLYALMRKDDQLLRELEEKAADSTLDKVEKAAAAAAVEKRRELLTPTYHAAAIMFSDMHDTTPRMLATGAIHDEVMWRDARNYFFHLLQVQLSLFRMARRYVAEALGKDLDDLKVRHLEQAKNWLLNHLNQKGIRFNRAVKEPKYEGTHRIYDYDAENLIKYEESEEFARELRRLKSERTRQAILSDTDLLRDLLTSLPRSQIEQLLKRQK</sequence>
<dbReference type="InterPro" id="IPR005482">
    <property type="entry name" value="Biotin_COase_C"/>
</dbReference>
<dbReference type="FunFam" id="2.40.50.100:FF:000005">
    <property type="entry name" value="Acetyl-CoA carboxylase 1"/>
    <property type="match status" value="1"/>
</dbReference>
<feature type="domain" description="Biotin carboxylation" evidence="19">
    <location>
        <begin position="284"/>
        <end position="786"/>
    </location>
</feature>
<dbReference type="SMART" id="SM00878">
    <property type="entry name" value="Biotin_carb_C"/>
    <property type="match status" value="1"/>
</dbReference>
<keyword evidence="3" id="KW-0444">Lipid biosynthesis</keyword>
<dbReference type="InterPro" id="IPR005481">
    <property type="entry name" value="BC-like_N"/>
</dbReference>
<evidence type="ECO:0000256" key="7">
    <source>
        <dbReference type="ARBA" id="ARBA00022840"/>
    </source>
</evidence>
<accession>A0A7I8WG10</accession>
<dbReference type="GO" id="GO:0004075">
    <property type="term" value="F:biotin carboxylase activity"/>
    <property type="evidence" value="ECO:0007669"/>
    <property type="project" value="UniProtKB-EC"/>
</dbReference>
<evidence type="ECO:0000256" key="3">
    <source>
        <dbReference type="ARBA" id="ARBA00022516"/>
    </source>
</evidence>
<dbReference type="CDD" id="cd06850">
    <property type="entry name" value="biotinyl_domain"/>
    <property type="match status" value="1"/>
</dbReference>
<evidence type="ECO:0000256" key="11">
    <source>
        <dbReference type="ARBA" id="ARBA00023268"/>
    </source>
</evidence>
<dbReference type="InterPro" id="IPR011761">
    <property type="entry name" value="ATP-grasp"/>
</dbReference>
<feature type="domain" description="CoA carboxyltransferase C-terminal" evidence="21">
    <location>
        <begin position="2025"/>
        <end position="2341"/>
    </location>
</feature>
<dbReference type="PROSITE" id="PS50980">
    <property type="entry name" value="COA_CT_NTER"/>
    <property type="match status" value="1"/>
</dbReference>
<evidence type="ECO:0000256" key="14">
    <source>
        <dbReference type="PROSITE-ProRule" id="PRU00409"/>
    </source>
</evidence>
<dbReference type="InterPro" id="IPR049076">
    <property type="entry name" value="ACCA"/>
</dbReference>
<dbReference type="PROSITE" id="PS00866">
    <property type="entry name" value="CPSASE_1"/>
    <property type="match status" value="1"/>
</dbReference>
<keyword evidence="5 14" id="KW-0547">Nucleotide-binding</keyword>
<dbReference type="GO" id="GO:0005739">
    <property type="term" value="C:mitochondrion"/>
    <property type="evidence" value="ECO:0007669"/>
    <property type="project" value="TreeGrafter"/>
</dbReference>
<evidence type="ECO:0000256" key="12">
    <source>
        <dbReference type="ARBA" id="ARBA00048065"/>
    </source>
</evidence>
<dbReference type="Pfam" id="PF01039">
    <property type="entry name" value="Carboxyl_trans"/>
    <property type="match status" value="1"/>
</dbReference>
<dbReference type="InterPro" id="IPR011053">
    <property type="entry name" value="Single_hybrid_motif"/>
</dbReference>
<dbReference type="SUPFAM" id="SSF56059">
    <property type="entry name" value="Glutathione synthetase ATP-binding domain-like"/>
    <property type="match status" value="1"/>
</dbReference>
<evidence type="ECO:0000256" key="13">
    <source>
        <dbReference type="ARBA" id="ARBA00048600"/>
    </source>
</evidence>
<dbReference type="GO" id="GO:0006633">
    <property type="term" value="P:fatty acid biosynthetic process"/>
    <property type="evidence" value="ECO:0007669"/>
    <property type="project" value="UniProtKB-KW"/>
</dbReference>
<dbReference type="GO" id="GO:0005524">
    <property type="term" value="F:ATP binding"/>
    <property type="evidence" value="ECO:0007669"/>
    <property type="project" value="UniProtKB-UniRule"/>
</dbReference>
<dbReference type="InterPro" id="IPR011764">
    <property type="entry name" value="Biotin_carboxylation_dom"/>
</dbReference>
<dbReference type="PROSITE" id="PS00867">
    <property type="entry name" value="CPSASE_2"/>
    <property type="match status" value="1"/>
</dbReference>
<dbReference type="PROSITE" id="PS50979">
    <property type="entry name" value="BC"/>
    <property type="match status" value="1"/>
</dbReference>
<dbReference type="Gene3D" id="2.40.50.100">
    <property type="match status" value="1"/>
</dbReference>
<feature type="compositionally biased region" description="Polar residues" evidence="16">
    <location>
        <begin position="168"/>
        <end position="192"/>
    </location>
</feature>
<dbReference type="InterPro" id="IPR005479">
    <property type="entry name" value="CPAse_ATP-bd"/>
</dbReference>
<evidence type="ECO:0000256" key="5">
    <source>
        <dbReference type="ARBA" id="ARBA00022741"/>
    </source>
</evidence>
<dbReference type="PANTHER" id="PTHR45728:SF3">
    <property type="entry name" value="ACETYL-COA CARBOXYLASE"/>
    <property type="match status" value="1"/>
</dbReference>
<evidence type="ECO:0000256" key="15">
    <source>
        <dbReference type="SAM" id="Coils"/>
    </source>
</evidence>
<dbReference type="InterPro" id="IPR011762">
    <property type="entry name" value="COA_CT_N"/>
</dbReference>
<feature type="region of interest" description="Disordered" evidence="16">
    <location>
        <begin position="2021"/>
        <end position="2041"/>
    </location>
</feature>
<keyword evidence="7 14" id="KW-0067">ATP-binding</keyword>
<evidence type="ECO:0000256" key="10">
    <source>
        <dbReference type="ARBA" id="ARBA00023267"/>
    </source>
</evidence>
<dbReference type="Proteomes" id="UP000659654">
    <property type="component" value="Unassembled WGS sequence"/>
</dbReference>
<keyword evidence="9" id="KW-0275">Fatty acid biosynthesis</keyword>
<evidence type="ECO:0000256" key="16">
    <source>
        <dbReference type="SAM" id="MobiDB-lite"/>
    </source>
</evidence>
<dbReference type="Proteomes" id="UP000582659">
    <property type="component" value="Unassembled WGS sequence"/>
</dbReference>
<dbReference type="Gene3D" id="2.40.460.10">
    <property type="entry name" value="Biotin dependent carboxylase carboxyltransferase"/>
    <property type="match status" value="1"/>
</dbReference>
<dbReference type="Pfam" id="PF02785">
    <property type="entry name" value="Biotin_carb_C"/>
    <property type="match status" value="1"/>
</dbReference>
<keyword evidence="10" id="KW-0092">Biotin</keyword>
<dbReference type="Gene3D" id="3.90.226.10">
    <property type="entry name" value="2-enoyl-CoA Hydratase, Chain A, domain 1"/>
    <property type="match status" value="2"/>
</dbReference>
<keyword evidence="11" id="KW-0511">Multifunctional enzyme</keyword>
<organism evidence="22 23">
    <name type="scientific">Bursaphelenchus xylophilus</name>
    <name type="common">Pinewood nematode worm</name>
    <name type="synonym">Aphelenchoides xylophilus</name>
    <dbReference type="NCBI Taxonomy" id="6326"/>
    <lineage>
        <taxon>Eukaryota</taxon>
        <taxon>Metazoa</taxon>
        <taxon>Ecdysozoa</taxon>
        <taxon>Nematoda</taxon>
        <taxon>Chromadorea</taxon>
        <taxon>Rhabditida</taxon>
        <taxon>Tylenchina</taxon>
        <taxon>Tylenchomorpha</taxon>
        <taxon>Aphelenchoidea</taxon>
        <taxon>Aphelenchoididae</taxon>
        <taxon>Bursaphelenchus</taxon>
    </lineage>
</organism>
<comment type="pathway">
    <text evidence="2">Lipid metabolism; malonyl-CoA biosynthesis; malonyl-CoA from acetyl-CoA: step 1/1.</text>
</comment>
<dbReference type="Pfam" id="PF00289">
    <property type="entry name" value="Biotin_carb_N"/>
    <property type="match status" value="1"/>
</dbReference>
<dbReference type="SMR" id="A0A7I8WG10"/>
<dbReference type="FunFam" id="3.30.1490.20:FF:000003">
    <property type="entry name" value="acetyl-CoA carboxylase isoform X1"/>
    <property type="match status" value="1"/>
</dbReference>
<evidence type="ECO:0000256" key="8">
    <source>
        <dbReference type="ARBA" id="ARBA00023098"/>
    </source>
</evidence>
<dbReference type="SUPFAM" id="SSF52096">
    <property type="entry name" value="ClpP/crotonase"/>
    <property type="match status" value="2"/>
</dbReference>
<dbReference type="GO" id="GO:2001295">
    <property type="term" value="P:malonyl-CoA biosynthetic process"/>
    <property type="evidence" value="ECO:0007669"/>
    <property type="project" value="UniProtKB-UniPathway"/>
</dbReference>
<proteinExistence type="predicted"/>
<feature type="coiled-coil region" evidence="15">
    <location>
        <begin position="1415"/>
        <end position="1442"/>
    </location>
</feature>
<dbReference type="InterPro" id="IPR013815">
    <property type="entry name" value="ATP_grasp_subdomain_1"/>
</dbReference>
<feature type="domain" description="Lipoyl-binding" evidence="17">
    <location>
        <begin position="914"/>
        <end position="989"/>
    </location>
</feature>
<feature type="compositionally biased region" description="Polar residues" evidence="16">
    <location>
        <begin position="130"/>
        <end position="142"/>
    </location>
</feature>
<gene>
    <name evidence="22" type="ORF">BXYJ_LOCUS7799</name>
</gene>
<dbReference type="InterPro" id="IPR011763">
    <property type="entry name" value="COA_CT_C"/>
</dbReference>
<dbReference type="Gene3D" id="3.30.1490.20">
    <property type="entry name" value="ATP-grasp fold, A domain"/>
    <property type="match status" value="1"/>
</dbReference>
<dbReference type="EMBL" id="CAJFDI010000003">
    <property type="protein sequence ID" value="CAD5223078.1"/>
    <property type="molecule type" value="Genomic_DNA"/>
</dbReference>
<dbReference type="Pfam" id="PF21385">
    <property type="entry name" value="ACCA_BT"/>
    <property type="match status" value="1"/>
</dbReference>
<dbReference type="InterPro" id="IPR013537">
    <property type="entry name" value="AcCoA_COase_cen"/>
</dbReference>
<dbReference type="InterPro" id="IPR049074">
    <property type="entry name" value="ACCA_BT"/>
</dbReference>
<keyword evidence="4" id="KW-0436">Ligase</keyword>
<dbReference type="PROSITE" id="PS50968">
    <property type="entry name" value="BIOTINYL_LIPOYL"/>
    <property type="match status" value="1"/>
</dbReference>
<feature type="region of interest" description="Disordered" evidence="16">
    <location>
        <begin position="98"/>
        <end position="200"/>
    </location>
</feature>
<evidence type="ECO:0000256" key="2">
    <source>
        <dbReference type="ARBA" id="ARBA00004956"/>
    </source>
</evidence>
<evidence type="ECO:0000256" key="4">
    <source>
        <dbReference type="ARBA" id="ARBA00022598"/>
    </source>
</evidence>
<comment type="catalytic activity">
    <reaction evidence="13">
        <text>N(6)-biotinyl-L-lysyl-[protein] + hydrogencarbonate + ATP = N(6)-carboxybiotinyl-L-lysyl-[protein] + ADP + phosphate + H(+)</text>
        <dbReference type="Rhea" id="RHEA:13501"/>
        <dbReference type="Rhea" id="RHEA-COMP:10505"/>
        <dbReference type="Rhea" id="RHEA-COMP:10506"/>
        <dbReference type="ChEBI" id="CHEBI:15378"/>
        <dbReference type="ChEBI" id="CHEBI:17544"/>
        <dbReference type="ChEBI" id="CHEBI:30616"/>
        <dbReference type="ChEBI" id="CHEBI:43474"/>
        <dbReference type="ChEBI" id="CHEBI:83144"/>
        <dbReference type="ChEBI" id="CHEBI:83145"/>
        <dbReference type="ChEBI" id="CHEBI:456216"/>
        <dbReference type="EC" id="6.3.4.14"/>
    </reaction>
</comment>
<name>A0A7I8WG10_BURXY</name>
<dbReference type="InterPro" id="IPR000089">
    <property type="entry name" value="Biotin_lipoyl"/>
</dbReference>
<feature type="compositionally biased region" description="Basic and acidic residues" evidence="16">
    <location>
        <begin position="2029"/>
        <end position="2039"/>
    </location>
</feature>
<feature type="compositionally biased region" description="Basic and acidic residues" evidence="16">
    <location>
        <begin position="150"/>
        <end position="167"/>
    </location>
</feature>
<dbReference type="SUPFAM" id="SSF52440">
    <property type="entry name" value="PreATP-grasp domain"/>
    <property type="match status" value="1"/>
</dbReference>
<dbReference type="OrthoDB" id="14612at2759"/>
<evidence type="ECO:0000256" key="1">
    <source>
        <dbReference type="ARBA" id="ARBA00001953"/>
    </source>
</evidence>
<evidence type="ECO:0000256" key="9">
    <source>
        <dbReference type="ARBA" id="ARBA00023160"/>
    </source>
</evidence>
<dbReference type="Gene3D" id="3.30.470.20">
    <property type="entry name" value="ATP-grasp fold, B domain"/>
    <property type="match status" value="1"/>
</dbReference>
<dbReference type="Gene3D" id="3.40.50.20">
    <property type="match status" value="1"/>
</dbReference>
<dbReference type="PANTHER" id="PTHR45728">
    <property type="entry name" value="ACETYL-COA CARBOXYLASE, ISOFORM A"/>
    <property type="match status" value="1"/>
</dbReference>
<dbReference type="GO" id="GO:0046872">
    <property type="term" value="F:metal ion binding"/>
    <property type="evidence" value="ECO:0007669"/>
    <property type="project" value="InterPro"/>
</dbReference>
<evidence type="ECO:0000259" key="21">
    <source>
        <dbReference type="PROSITE" id="PS50989"/>
    </source>
</evidence>
<dbReference type="InterPro" id="IPR011054">
    <property type="entry name" value="Rudment_hybrid_motif"/>
</dbReference>
<dbReference type="PROSITE" id="PS50989">
    <property type="entry name" value="COA_CT_CTER"/>
    <property type="match status" value="1"/>
</dbReference>
<dbReference type="PROSITE" id="PS50975">
    <property type="entry name" value="ATP_GRASP"/>
    <property type="match status" value="1"/>
</dbReference>
<dbReference type="InterPro" id="IPR034733">
    <property type="entry name" value="AcCoA_carboxyl_beta"/>
</dbReference>
<evidence type="ECO:0000313" key="23">
    <source>
        <dbReference type="Proteomes" id="UP000659654"/>
    </source>
</evidence>